<sequence length="38" mass="4380">MAMMCISIKENIVELCTTGQNFPFVSYLGAYTFNSWLR</sequence>
<evidence type="ECO:0000313" key="1">
    <source>
        <dbReference type="EMBL" id="MBX41934.1"/>
    </source>
</evidence>
<dbReference type="AlphaFoldDB" id="A0A2P2NHJ5"/>
<proteinExistence type="predicted"/>
<organism evidence="1">
    <name type="scientific">Rhizophora mucronata</name>
    <name type="common">Asiatic mangrove</name>
    <dbReference type="NCBI Taxonomy" id="61149"/>
    <lineage>
        <taxon>Eukaryota</taxon>
        <taxon>Viridiplantae</taxon>
        <taxon>Streptophyta</taxon>
        <taxon>Embryophyta</taxon>
        <taxon>Tracheophyta</taxon>
        <taxon>Spermatophyta</taxon>
        <taxon>Magnoliopsida</taxon>
        <taxon>eudicotyledons</taxon>
        <taxon>Gunneridae</taxon>
        <taxon>Pentapetalae</taxon>
        <taxon>rosids</taxon>
        <taxon>fabids</taxon>
        <taxon>Malpighiales</taxon>
        <taxon>Rhizophoraceae</taxon>
        <taxon>Rhizophora</taxon>
    </lineage>
</organism>
<protein>
    <submittedName>
        <fullName evidence="1">Uncharacterized protein</fullName>
    </submittedName>
</protein>
<accession>A0A2P2NHJ5</accession>
<name>A0A2P2NHJ5_RHIMU</name>
<dbReference type="EMBL" id="GGEC01061450">
    <property type="protein sequence ID" value="MBX41934.1"/>
    <property type="molecule type" value="Transcribed_RNA"/>
</dbReference>
<reference evidence="1" key="1">
    <citation type="submission" date="2018-02" db="EMBL/GenBank/DDBJ databases">
        <title>Rhizophora mucronata_Transcriptome.</title>
        <authorList>
            <person name="Meera S.P."/>
            <person name="Sreeshan A."/>
            <person name="Augustine A."/>
        </authorList>
    </citation>
    <scope>NUCLEOTIDE SEQUENCE</scope>
    <source>
        <tissue evidence="1">Leaf</tissue>
    </source>
</reference>